<organism evidence="2 5">
    <name type="scientific">Natrinema hispanicum</name>
    <dbReference type="NCBI Taxonomy" id="392421"/>
    <lineage>
        <taxon>Archaea</taxon>
        <taxon>Methanobacteriati</taxon>
        <taxon>Methanobacteriota</taxon>
        <taxon>Stenosarchaea group</taxon>
        <taxon>Halobacteria</taxon>
        <taxon>Halobacteriales</taxon>
        <taxon>Natrialbaceae</taxon>
        <taxon>Natrinema</taxon>
    </lineage>
</organism>
<accession>A0A1G6XKK9</accession>
<evidence type="ECO:0000313" key="4">
    <source>
        <dbReference type="Proteomes" id="UP000199320"/>
    </source>
</evidence>
<evidence type="ECO:0000313" key="2">
    <source>
        <dbReference type="EMBL" id="SDD78670.1"/>
    </source>
</evidence>
<keyword evidence="1" id="KW-1133">Transmembrane helix</keyword>
<sequence>MSSRSVQTITQRVAITVGLGYLLLVVVPVITVAVLLISAGYQFAGVSLLSVSVMMTVLCSIAIGFVWLLVRSVVSTLNSLLKIQRLRVLRWAEAIEESHWWARLVRPSKRLSFLDYRSSEEKFEDELGRLQTAYVSGALSDIEFERELDSQFGIVPTGHISDESHPFQTTDTQTYAAIQRYADDGERIVR</sequence>
<gene>
    <name evidence="3" type="ORF">SAMN04488694_1396</name>
    <name evidence="2" type="ORF">SAMN05192552_10493</name>
</gene>
<reference evidence="4 5" key="1">
    <citation type="submission" date="2016-10" db="EMBL/GenBank/DDBJ databases">
        <authorList>
            <person name="Varghese N."/>
            <person name="Submissions S."/>
        </authorList>
    </citation>
    <scope>NUCLEOTIDE SEQUENCE [LARGE SCALE GENOMIC DNA]</scope>
    <source>
        <strain evidence="2 5">CDM_1</strain>
        <strain evidence="4">CDM_6</strain>
    </source>
</reference>
<name>A0A1G6XKK9_9EURY</name>
<dbReference type="Proteomes" id="UP000199320">
    <property type="component" value="Unassembled WGS sequence"/>
</dbReference>
<dbReference type="EMBL" id="FMZP01000049">
    <property type="protein sequence ID" value="SDD78670.1"/>
    <property type="molecule type" value="Genomic_DNA"/>
</dbReference>
<keyword evidence="1" id="KW-0812">Transmembrane</keyword>
<proteinExistence type="predicted"/>
<dbReference type="Proteomes" id="UP000324021">
    <property type="component" value="Unassembled WGS sequence"/>
</dbReference>
<feature type="transmembrane region" description="Helical" evidence="1">
    <location>
        <begin position="12"/>
        <end position="37"/>
    </location>
</feature>
<evidence type="ECO:0000256" key="1">
    <source>
        <dbReference type="SAM" id="Phobius"/>
    </source>
</evidence>
<feature type="transmembrane region" description="Helical" evidence="1">
    <location>
        <begin position="43"/>
        <end position="70"/>
    </location>
</feature>
<evidence type="ECO:0000313" key="5">
    <source>
        <dbReference type="Proteomes" id="UP000324021"/>
    </source>
</evidence>
<dbReference type="AlphaFoldDB" id="A0A1G6XKK9"/>
<evidence type="ECO:0000313" key="3">
    <source>
        <dbReference type="EMBL" id="SEU08209.1"/>
    </source>
</evidence>
<keyword evidence="4" id="KW-1185">Reference proteome</keyword>
<keyword evidence="1" id="KW-0472">Membrane</keyword>
<dbReference type="EMBL" id="FOIC01000039">
    <property type="protein sequence ID" value="SEU08209.1"/>
    <property type="molecule type" value="Genomic_DNA"/>
</dbReference>
<reference evidence="3" key="2">
    <citation type="submission" date="2016-10" db="EMBL/GenBank/DDBJ databases">
        <authorList>
            <person name="de Groot N.N."/>
        </authorList>
    </citation>
    <scope>NUCLEOTIDE SEQUENCE [LARGE SCALE GENOMIC DNA]</scope>
    <source>
        <strain evidence="3">CDM_6</strain>
    </source>
</reference>
<protein>
    <submittedName>
        <fullName evidence="2">Uncharacterized protein</fullName>
    </submittedName>
</protein>